<reference evidence="3 4" key="1">
    <citation type="submission" date="2013-12" db="EMBL/GenBank/DDBJ databases">
        <title>Draft genome sequence of Caloranaerobacter sp. H53214.</title>
        <authorList>
            <person name="Jiang L.J."/>
            <person name="Shao Z.Z."/>
            <person name="Long M.N."/>
        </authorList>
    </citation>
    <scope>NUCLEOTIDE SEQUENCE [LARGE SCALE GENOMIC DNA]</scope>
    <source>
        <strain evidence="3 4">H53214</strain>
    </source>
</reference>
<dbReference type="Proteomes" id="UP000029622">
    <property type="component" value="Unassembled WGS sequence"/>
</dbReference>
<dbReference type="RefSeq" id="WP_035161654.1">
    <property type="nucleotide sequence ID" value="NZ_AZTB01000003.1"/>
</dbReference>
<feature type="transmembrane region" description="Helical" evidence="1">
    <location>
        <begin position="33"/>
        <end position="55"/>
    </location>
</feature>
<dbReference type="PANTHER" id="PTHR36834">
    <property type="entry name" value="MEMBRANE PROTEIN-RELATED"/>
    <property type="match status" value="1"/>
</dbReference>
<feature type="domain" description="VanZ-like" evidence="2">
    <location>
        <begin position="42"/>
        <end position="171"/>
    </location>
</feature>
<evidence type="ECO:0000259" key="2">
    <source>
        <dbReference type="Pfam" id="PF04892"/>
    </source>
</evidence>
<feature type="transmembrane region" description="Helical" evidence="1">
    <location>
        <begin position="6"/>
        <end position="26"/>
    </location>
</feature>
<dbReference type="InterPro" id="IPR053150">
    <property type="entry name" value="Teicoplanin_resist-assoc"/>
</dbReference>
<keyword evidence="1" id="KW-0472">Membrane</keyword>
<evidence type="ECO:0000256" key="1">
    <source>
        <dbReference type="SAM" id="Phobius"/>
    </source>
</evidence>
<dbReference type="PANTHER" id="PTHR36834:SF1">
    <property type="entry name" value="INTEGRAL MEMBRANE PROTEIN"/>
    <property type="match status" value="1"/>
</dbReference>
<keyword evidence="1" id="KW-1133">Transmembrane helix</keyword>
<protein>
    <recommendedName>
        <fullName evidence="2">VanZ-like domain-containing protein</fullName>
    </recommendedName>
</protein>
<accession>A0A096CXJ6</accession>
<dbReference type="EMBL" id="AZTB01000003">
    <property type="protein sequence ID" value="KGG81309.1"/>
    <property type="molecule type" value="Genomic_DNA"/>
</dbReference>
<gene>
    <name evidence="3" type="ORF">Y919_01420</name>
</gene>
<sequence length="205" mass="23977">MVIDIDLYTVLILIIPFIIYIIYDIMYIKNRKYIKYFFLTIFFIYFINLLNYTIFPIHINSSIATIIQEEFTIFESLKNNTNLIPFNKLDKIDFILNIIMTIPLGVLLPCLVKKLNTKKILIIGLITGLGIEACQTLLTFVQGFTFRNININDAIANFIGVYLGYKIFILFFKNVLDIYKHSTKKSSKVINLIINYLLELNPLFF</sequence>
<feature type="transmembrane region" description="Helical" evidence="1">
    <location>
        <begin position="154"/>
        <end position="176"/>
    </location>
</feature>
<proteinExistence type="predicted"/>
<dbReference type="InterPro" id="IPR006976">
    <property type="entry name" value="VanZ-like"/>
</dbReference>
<name>A0A096CXJ6_9FIRM</name>
<dbReference type="Pfam" id="PF04892">
    <property type="entry name" value="VanZ"/>
    <property type="match status" value="1"/>
</dbReference>
<comment type="caution">
    <text evidence="3">The sequence shown here is derived from an EMBL/GenBank/DDBJ whole genome shotgun (WGS) entry which is preliminary data.</text>
</comment>
<evidence type="ECO:0000313" key="4">
    <source>
        <dbReference type="Proteomes" id="UP000029622"/>
    </source>
</evidence>
<dbReference type="AlphaFoldDB" id="A0A096CXJ6"/>
<feature type="transmembrane region" description="Helical" evidence="1">
    <location>
        <begin position="94"/>
        <end position="112"/>
    </location>
</feature>
<evidence type="ECO:0000313" key="3">
    <source>
        <dbReference type="EMBL" id="KGG81309.1"/>
    </source>
</evidence>
<organism evidence="3 4">
    <name type="scientific">Caloranaerobacter azorensis H53214</name>
    <dbReference type="NCBI Taxonomy" id="1156417"/>
    <lineage>
        <taxon>Bacteria</taxon>
        <taxon>Bacillati</taxon>
        <taxon>Bacillota</taxon>
        <taxon>Tissierellia</taxon>
        <taxon>Tissierellales</taxon>
        <taxon>Thermohalobacteraceae</taxon>
        <taxon>Caloranaerobacter</taxon>
    </lineage>
</organism>
<feature type="transmembrane region" description="Helical" evidence="1">
    <location>
        <begin position="119"/>
        <end position="142"/>
    </location>
</feature>
<keyword evidence="1" id="KW-0812">Transmembrane</keyword>